<dbReference type="InterPro" id="IPR020539">
    <property type="entry name" value="RNase_P_CS"/>
</dbReference>
<evidence type="ECO:0000256" key="7">
    <source>
        <dbReference type="HAMAP-Rule" id="MF_00227"/>
    </source>
</evidence>
<evidence type="ECO:0000313" key="10">
    <source>
        <dbReference type="Proteomes" id="UP000193465"/>
    </source>
</evidence>
<dbReference type="STRING" id="188915.AWC02_11955"/>
<dbReference type="Gene3D" id="3.30.230.10">
    <property type="match status" value="1"/>
</dbReference>
<organism evidence="9 10">
    <name type="scientific">Mycolicibacter engbaekii</name>
    <dbReference type="NCBI Taxonomy" id="188915"/>
    <lineage>
        <taxon>Bacteria</taxon>
        <taxon>Bacillati</taxon>
        <taxon>Actinomycetota</taxon>
        <taxon>Actinomycetes</taxon>
        <taxon>Mycobacteriales</taxon>
        <taxon>Mycobacteriaceae</taxon>
        <taxon>Mycolicibacter</taxon>
    </lineage>
</organism>
<dbReference type="PANTHER" id="PTHR33992:SF1">
    <property type="entry name" value="RIBONUCLEASE P PROTEIN COMPONENT"/>
    <property type="match status" value="1"/>
</dbReference>
<comment type="similarity">
    <text evidence="7">Belongs to the RnpA family.</text>
</comment>
<sequence>MLPAQHRMRRSADFGATVKYGRRAVQPDLVIYDRRTEPTETSTPDAATATPPQVGLIIAKTVGSAVERHQVARRLRHVARTLLAELQPDERLVIRALPGSRDATSATLGAQLRAGLQSIRRTAGAVR</sequence>
<dbReference type="SUPFAM" id="SSF54211">
    <property type="entry name" value="Ribosomal protein S5 domain 2-like"/>
    <property type="match status" value="1"/>
</dbReference>
<dbReference type="GO" id="GO:0042781">
    <property type="term" value="F:3'-tRNA processing endoribonuclease activity"/>
    <property type="evidence" value="ECO:0007669"/>
    <property type="project" value="TreeGrafter"/>
</dbReference>
<dbReference type="GO" id="GO:0004526">
    <property type="term" value="F:ribonuclease P activity"/>
    <property type="evidence" value="ECO:0007669"/>
    <property type="project" value="UniProtKB-UniRule"/>
</dbReference>
<keyword evidence="6 7" id="KW-0694">RNA-binding</keyword>
<keyword evidence="10" id="KW-1185">Reference proteome</keyword>
<comment type="subunit">
    <text evidence="7">Consists of a catalytic RNA component (M1 or rnpB) and a protein subunit.</text>
</comment>
<evidence type="ECO:0000256" key="2">
    <source>
        <dbReference type="ARBA" id="ARBA00022694"/>
    </source>
</evidence>
<evidence type="ECO:0000256" key="3">
    <source>
        <dbReference type="ARBA" id="ARBA00022722"/>
    </source>
</evidence>
<keyword evidence="5 7" id="KW-0378">Hydrolase</keyword>
<dbReference type="InterPro" id="IPR020568">
    <property type="entry name" value="Ribosomal_Su5_D2-typ_SF"/>
</dbReference>
<dbReference type="NCBIfam" id="TIGR00188">
    <property type="entry name" value="rnpA"/>
    <property type="match status" value="1"/>
</dbReference>
<dbReference type="GO" id="GO:0000049">
    <property type="term" value="F:tRNA binding"/>
    <property type="evidence" value="ECO:0007669"/>
    <property type="project" value="UniProtKB-UniRule"/>
</dbReference>
<reference evidence="9 10" key="1">
    <citation type="submission" date="2016-01" db="EMBL/GenBank/DDBJ databases">
        <title>The new phylogeny of the genus Mycobacterium.</title>
        <authorList>
            <person name="Tarcisio F."/>
            <person name="Conor M."/>
            <person name="Antonella G."/>
            <person name="Elisabetta G."/>
            <person name="Giulia F.S."/>
            <person name="Sara T."/>
            <person name="Anna F."/>
            <person name="Clotilde B."/>
            <person name="Roberto B."/>
            <person name="Veronica D.S."/>
            <person name="Fabio R."/>
            <person name="Monica P."/>
            <person name="Olivier J."/>
            <person name="Enrico T."/>
            <person name="Nicola S."/>
        </authorList>
    </citation>
    <scope>NUCLEOTIDE SEQUENCE [LARGE SCALE GENOMIC DNA]</scope>
    <source>
        <strain evidence="9 10">ATCC 27353</strain>
    </source>
</reference>
<dbReference type="GO" id="GO:0001682">
    <property type="term" value="P:tRNA 5'-leader removal"/>
    <property type="evidence" value="ECO:0007669"/>
    <property type="project" value="UniProtKB-UniRule"/>
</dbReference>
<keyword evidence="4 7" id="KW-0255">Endonuclease</keyword>
<dbReference type="GO" id="GO:0030677">
    <property type="term" value="C:ribonuclease P complex"/>
    <property type="evidence" value="ECO:0007669"/>
    <property type="project" value="TreeGrafter"/>
</dbReference>
<dbReference type="Proteomes" id="UP000193465">
    <property type="component" value="Unassembled WGS sequence"/>
</dbReference>
<keyword evidence="3 7" id="KW-0540">Nuclease</keyword>
<evidence type="ECO:0000313" key="9">
    <source>
        <dbReference type="EMBL" id="ORV46034.1"/>
    </source>
</evidence>
<accession>A0A1X1TN79</accession>
<dbReference type="InterPro" id="IPR014721">
    <property type="entry name" value="Ribsml_uS5_D2-typ_fold_subgr"/>
</dbReference>
<dbReference type="HAMAP" id="MF_00227">
    <property type="entry name" value="RNase_P"/>
    <property type="match status" value="1"/>
</dbReference>
<gene>
    <name evidence="7 9" type="primary">rnpA</name>
    <name evidence="9" type="ORF">AWC02_11955</name>
</gene>
<dbReference type="EC" id="3.1.26.5" evidence="7 8"/>
<protein>
    <recommendedName>
        <fullName evidence="7 8">Ribonuclease P protein component</fullName>
        <shortName evidence="7">RNase P protein</shortName>
        <shortName evidence="7">RNaseP protein</shortName>
        <ecNumber evidence="7 8">3.1.26.5</ecNumber>
    </recommendedName>
    <alternativeName>
        <fullName evidence="7">Protein C5</fullName>
    </alternativeName>
</protein>
<dbReference type="EMBL" id="LQOT01000040">
    <property type="protein sequence ID" value="ORV46034.1"/>
    <property type="molecule type" value="Genomic_DNA"/>
</dbReference>
<comment type="catalytic activity">
    <reaction evidence="7">
        <text>Endonucleolytic cleavage of RNA, removing 5'-extranucleotides from tRNA precursor.</text>
        <dbReference type="EC" id="3.1.26.5"/>
    </reaction>
</comment>
<dbReference type="Pfam" id="PF00825">
    <property type="entry name" value="Ribonuclease_P"/>
    <property type="match status" value="1"/>
</dbReference>
<dbReference type="InterPro" id="IPR000100">
    <property type="entry name" value="RNase_P"/>
</dbReference>
<dbReference type="AlphaFoldDB" id="A0A1X1TN79"/>
<dbReference type="PANTHER" id="PTHR33992">
    <property type="entry name" value="RIBONUCLEASE P PROTEIN COMPONENT"/>
    <property type="match status" value="1"/>
</dbReference>
<comment type="function">
    <text evidence="1 7">RNaseP catalyzes the removal of the 5'-leader sequence from pre-tRNA to produce the mature 5'-terminus. It can also cleave other RNA substrates such as 4.5S RNA. The protein component plays an auxiliary but essential role in vivo by binding to the 5'-leader sequence and broadening the substrate specificity of the ribozyme.</text>
</comment>
<keyword evidence="2 7" id="KW-0819">tRNA processing</keyword>
<evidence type="ECO:0000256" key="4">
    <source>
        <dbReference type="ARBA" id="ARBA00022759"/>
    </source>
</evidence>
<dbReference type="RefSeq" id="WP_085128947.1">
    <property type="nucleotide sequence ID" value="NZ_LQOT01000040.1"/>
</dbReference>
<proteinExistence type="inferred from homology"/>
<evidence type="ECO:0000256" key="1">
    <source>
        <dbReference type="ARBA" id="ARBA00002663"/>
    </source>
</evidence>
<evidence type="ECO:0000256" key="6">
    <source>
        <dbReference type="ARBA" id="ARBA00022884"/>
    </source>
</evidence>
<name>A0A1X1TN79_9MYCO</name>
<evidence type="ECO:0000256" key="8">
    <source>
        <dbReference type="NCBIfam" id="TIGR00188"/>
    </source>
</evidence>
<dbReference type="PROSITE" id="PS00648">
    <property type="entry name" value="RIBONUCLEASE_P"/>
    <property type="match status" value="1"/>
</dbReference>
<comment type="caution">
    <text evidence="9">The sequence shown here is derived from an EMBL/GenBank/DDBJ whole genome shotgun (WGS) entry which is preliminary data.</text>
</comment>
<evidence type="ECO:0000256" key="5">
    <source>
        <dbReference type="ARBA" id="ARBA00022801"/>
    </source>
</evidence>